<evidence type="ECO:0000256" key="5">
    <source>
        <dbReference type="PROSITE-ProRule" id="PRU01091"/>
    </source>
</evidence>
<dbReference type="InterPro" id="IPR051677">
    <property type="entry name" value="AfsR-DnrI-RedD_regulator"/>
</dbReference>
<evidence type="ECO:0000313" key="10">
    <source>
        <dbReference type="Proteomes" id="UP000612282"/>
    </source>
</evidence>
<proteinExistence type="inferred from homology"/>
<feature type="domain" description="OmpR/PhoB-type" evidence="7">
    <location>
        <begin position="6"/>
        <end position="104"/>
    </location>
</feature>
<evidence type="ECO:0000256" key="4">
    <source>
        <dbReference type="ARBA" id="ARBA00023163"/>
    </source>
</evidence>
<dbReference type="SUPFAM" id="SSF46894">
    <property type="entry name" value="C-terminal effector domain of the bipartite response regulators"/>
    <property type="match status" value="1"/>
</dbReference>
<dbReference type="InterPro" id="IPR011990">
    <property type="entry name" value="TPR-like_helical_dom_sf"/>
</dbReference>
<dbReference type="PROSITE" id="PS51755">
    <property type="entry name" value="OMPR_PHOB"/>
    <property type="match status" value="1"/>
</dbReference>
<organism evidence="9 10">
    <name type="scientific">Actinoplanes couchii</name>
    <dbReference type="NCBI Taxonomy" id="403638"/>
    <lineage>
        <taxon>Bacteria</taxon>
        <taxon>Bacillati</taxon>
        <taxon>Actinomycetota</taxon>
        <taxon>Actinomycetes</taxon>
        <taxon>Micromonosporales</taxon>
        <taxon>Micromonosporaceae</taxon>
        <taxon>Actinoplanes</taxon>
    </lineage>
</organism>
<evidence type="ECO:0000313" key="9">
    <source>
        <dbReference type="EMBL" id="GID57035.1"/>
    </source>
</evidence>
<dbReference type="PANTHER" id="PTHR35807:SF1">
    <property type="entry name" value="TRANSCRIPTIONAL REGULATOR REDD"/>
    <property type="match status" value="1"/>
</dbReference>
<feature type="region of interest" description="Disordered" evidence="6">
    <location>
        <begin position="258"/>
        <end position="296"/>
    </location>
</feature>
<keyword evidence="3 5" id="KW-0238">DNA-binding</keyword>
<evidence type="ECO:0000259" key="8">
    <source>
        <dbReference type="PROSITE" id="PS51762"/>
    </source>
</evidence>
<reference evidence="9 10" key="1">
    <citation type="submission" date="2021-01" db="EMBL/GenBank/DDBJ databases">
        <title>Whole genome shotgun sequence of Actinoplanes couchii NBRC 106145.</title>
        <authorList>
            <person name="Komaki H."/>
            <person name="Tamura T."/>
        </authorList>
    </citation>
    <scope>NUCLEOTIDE SEQUENCE [LARGE SCALE GENOMIC DNA]</scope>
    <source>
        <strain evidence="9 10">NBRC 106145</strain>
    </source>
</reference>
<dbReference type="EMBL" id="BOMG01000064">
    <property type="protein sequence ID" value="GID57035.1"/>
    <property type="molecule type" value="Genomic_DNA"/>
</dbReference>
<dbReference type="SMART" id="SM01043">
    <property type="entry name" value="BTAD"/>
    <property type="match status" value="1"/>
</dbReference>
<dbReference type="InterPro" id="IPR005158">
    <property type="entry name" value="BTAD"/>
</dbReference>
<keyword evidence="4" id="KW-0804">Transcription</keyword>
<dbReference type="Pfam" id="PF03704">
    <property type="entry name" value="BTAD"/>
    <property type="match status" value="1"/>
</dbReference>
<keyword evidence="10" id="KW-1185">Reference proteome</keyword>
<feature type="compositionally biased region" description="Pro residues" evidence="6">
    <location>
        <begin position="270"/>
        <end position="281"/>
    </location>
</feature>
<feature type="DNA-binding region" description="OmpR/PhoB-type" evidence="5">
    <location>
        <begin position="6"/>
        <end position="104"/>
    </location>
</feature>
<evidence type="ECO:0000256" key="2">
    <source>
        <dbReference type="ARBA" id="ARBA00023015"/>
    </source>
</evidence>
<dbReference type="SMART" id="SM00862">
    <property type="entry name" value="Trans_reg_C"/>
    <property type="match status" value="1"/>
</dbReference>
<dbReference type="InterPro" id="IPR001867">
    <property type="entry name" value="OmpR/PhoB-type_DNA-bd"/>
</dbReference>
<dbReference type="Gene3D" id="2.60.120.200">
    <property type="match status" value="1"/>
</dbReference>
<protein>
    <submittedName>
        <fullName evidence="9">Uncharacterized protein</fullName>
    </submittedName>
</protein>
<gene>
    <name evidence="9" type="ORF">Aco03nite_054390</name>
</gene>
<dbReference type="Gene3D" id="1.25.40.10">
    <property type="entry name" value="Tetratricopeptide repeat domain"/>
    <property type="match status" value="1"/>
</dbReference>
<dbReference type="SUPFAM" id="SSF49899">
    <property type="entry name" value="Concanavalin A-like lectins/glucanases"/>
    <property type="match status" value="1"/>
</dbReference>
<evidence type="ECO:0000256" key="6">
    <source>
        <dbReference type="SAM" id="MobiDB-lite"/>
    </source>
</evidence>
<dbReference type="PROSITE" id="PS51762">
    <property type="entry name" value="GH16_2"/>
    <property type="match status" value="1"/>
</dbReference>
<dbReference type="PANTHER" id="PTHR35807">
    <property type="entry name" value="TRANSCRIPTIONAL REGULATOR REDD-RELATED"/>
    <property type="match status" value="1"/>
</dbReference>
<dbReference type="InterPro" id="IPR013320">
    <property type="entry name" value="ConA-like_dom_sf"/>
</dbReference>
<dbReference type="InterPro" id="IPR036388">
    <property type="entry name" value="WH-like_DNA-bd_sf"/>
</dbReference>
<accession>A0ABQ3XEW0</accession>
<comment type="caution">
    <text evidence="9">The sequence shown here is derived from an EMBL/GenBank/DDBJ whole genome shotgun (WGS) entry which is preliminary data.</text>
</comment>
<name>A0ABQ3XEW0_9ACTN</name>
<dbReference type="InterPro" id="IPR000757">
    <property type="entry name" value="Beta-glucanase-like"/>
</dbReference>
<evidence type="ECO:0000259" key="7">
    <source>
        <dbReference type="PROSITE" id="PS51755"/>
    </source>
</evidence>
<dbReference type="CDD" id="cd00413">
    <property type="entry name" value="Glyco_hydrolase_16"/>
    <property type="match status" value="1"/>
</dbReference>
<dbReference type="Proteomes" id="UP000612282">
    <property type="component" value="Unassembled WGS sequence"/>
</dbReference>
<dbReference type="Pfam" id="PF00486">
    <property type="entry name" value="Trans_reg_C"/>
    <property type="match status" value="1"/>
</dbReference>
<evidence type="ECO:0000256" key="1">
    <source>
        <dbReference type="ARBA" id="ARBA00005820"/>
    </source>
</evidence>
<dbReference type="SUPFAM" id="SSF48452">
    <property type="entry name" value="TPR-like"/>
    <property type="match status" value="1"/>
</dbReference>
<sequence>MRAVGGEVARVGEVRLLGPVEVRTADGVVLGGEPRRLAVLAALAVDAGQVVPATVLIDRVWGEDPPGQAVRTLGTHITRIRRMLEQSFGDVTVVNHPGGYRLTAVPDHVDLIRFRDLVVQSRSSSCTPERRVELLRHSVSLHRGDPLTGVSGTWATRTREQLTGELLTARAEWAEAELAVGNAMAVLAPLTTLVDANPLVEPLVVALVKALVDSGRPTEALERCRLHQQRLADEYGTDPSPQLTALYQEILRGDRHPAGAARVPTEPERAAPPPPQPPTSPPVADRPVSPGKRRRYGMATVAVGTTLAVTLGTVAMFRRSGRTAPAPAPFTVTEDFSGTTLTPMQWAANQAQRENGSSWSPSAVRVEGGELQIRGTGRNPTGAGNVAGAVCWCLEQGIVRSYGIWEVRAKFDVGSGYAPAIGLYPAAEPGTPGWGFMTMARFDEGDRRVMYPVMRGAEAEHVDGAPVTGDFTAWNTYAIEWRPGFVTVSLNGAVILDSRRLPDPVSIPTVPMFLYVQINPGPEGSIPAPNEETPSQVTAHVDWARYTS</sequence>
<evidence type="ECO:0000256" key="3">
    <source>
        <dbReference type="ARBA" id="ARBA00023125"/>
    </source>
</evidence>
<comment type="similarity">
    <text evidence="1">Belongs to the AfsR/DnrI/RedD regulatory family.</text>
</comment>
<feature type="domain" description="GH16" evidence="8">
    <location>
        <begin position="267"/>
        <end position="548"/>
    </location>
</feature>
<dbReference type="CDD" id="cd15831">
    <property type="entry name" value="BTAD"/>
    <property type="match status" value="1"/>
</dbReference>
<keyword evidence="2" id="KW-0805">Transcription regulation</keyword>
<dbReference type="Gene3D" id="1.10.10.10">
    <property type="entry name" value="Winged helix-like DNA-binding domain superfamily/Winged helix DNA-binding domain"/>
    <property type="match status" value="1"/>
</dbReference>
<dbReference type="InterPro" id="IPR016032">
    <property type="entry name" value="Sig_transdc_resp-reg_C-effctor"/>
</dbReference>